<reference evidence="5" key="4">
    <citation type="journal article" date="2023" name="Genes Genomics">
        <title>Genomic insights of Leclercia adecarboxylata strains linked to an outbreak in public hospitals in Mexico.</title>
        <authorList>
            <person name="Barrios-Villa E."/>
            <person name="Pacheco-Flores B."/>
            <person name="Lozano-Zarain P."/>
            <person name="Del Campo-Ortega R."/>
            <person name="de Jesus Ascencio-Montiel I."/>
            <person name="Gonzalez-Leon M."/>
            <person name="Camorlinga-Ponce M."/>
            <person name="Gaytan Cervantes F.J."/>
            <person name="Gonzalez Torres C."/>
            <person name="Aguilar E."/>
            <person name="Gonzalez Ibarra J."/>
            <person name="Torres Lopez F.J."/>
            <person name="Rosas-Vargas H."/>
            <person name="Gonzalez-Bonilla C.R."/>
            <person name="Del Carmen Rocha-Gracia R."/>
        </authorList>
    </citation>
    <scope>NUCLEOTIDE SEQUENCE</scope>
    <source>
        <strain evidence="5">Lac40</strain>
    </source>
</reference>
<evidence type="ECO:0000313" key="7">
    <source>
        <dbReference type="EMBL" id="PHH06890.1"/>
    </source>
</evidence>
<dbReference type="Gene3D" id="3.30.1950.10">
    <property type="entry name" value="wza like domain"/>
    <property type="match status" value="1"/>
</dbReference>
<evidence type="ECO:0000313" key="9">
    <source>
        <dbReference type="Proteomes" id="UP000222768"/>
    </source>
</evidence>
<dbReference type="Proteomes" id="UP001149314">
    <property type="component" value="Unassembled WGS sequence"/>
</dbReference>
<organism evidence="8 10">
    <name type="scientific">Leclercia adecarboxylata</name>
    <dbReference type="NCBI Taxonomy" id="83655"/>
    <lineage>
        <taxon>Bacteria</taxon>
        <taxon>Pseudomonadati</taxon>
        <taxon>Pseudomonadota</taxon>
        <taxon>Gammaproteobacteria</taxon>
        <taxon>Enterobacterales</taxon>
        <taxon>Enterobacteriaceae</taxon>
        <taxon>Leclercia</taxon>
    </lineage>
</organism>
<evidence type="ECO:0000259" key="3">
    <source>
        <dbReference type="Pfam" id="PF02563"/>
    </source>
</evidence>
<gene>
    <name evidence="7" type="ORF">CRX53_24600</name>
    <name evidence="8" type="ORF">NCTC13032_00492</name>
    <name evidence="5" type="ORF">OEZ79_03000</name>
    <name evidence="6" type="ORF">VOF76_15385</name>
</gene>
<dbReference type="Proteomes" id="UP000222768">
    <property type="component" value="Unassembled WGS sequence"/>
</dbReference>
<keyword evidence="11" id="KW-1185">Reference proteome</keyword>
<dbReference type="AlphaFoldDB" id="A0A3E1ZRK0"/>
<dbReference type="Proteomes" id="UP000310719">
    <property type="component" value="Chromosome"/>
</dbReference>
<dbReference type="InterPro" id="IPR003715">
    <property type="entry name" value="Poly_export_N"/>
</dbReference>
<evidence type="ECO:0000313" key="6">
    <source>
        <dbReference type="EMBL" id="MEC3937550.1"/>
    </source>
</evidence>
<proteinExistence type="predicted"/>
<feature type="domain" description="Polysaccharide export protein N-terminal" evidence="3">
    <location>
        <begin position="34"/>
        <end position="107"/>
    </location>
</feature>
<evidence type="ECO:0000313" key="10">
    <source>
        <dbReference type="Proteomes" id="UP000310719"/>
    </source>
</evidence>
<dbReference type="EMBL" id="JAYMCU010000026">
    <property type="protein sequence ID" value="MEC3937550.1"/>
    <property type="molecule type" value="Genomic_DNA"/>
</dbReference>
<protein>
    <submittedName>
        <fullName evidence="7">Capsular biosynthesis protein</fullName>
    </submittedName>
    <submittedName>
        <fullName evidence="6">Polysaccharide biosynthesis/export family protein</fullName>
    </submittedName>
    <submittedName>
        <fullName evidence="5 8">Polysaccharide export protein</fullName>
    </submittedName>
</protein>
<keyword evidence="1 2" id="KW-0732">Signal</keyword>
<dbReference type="Pfam" id="PF10531">
    <property type="entry name" value="SLBB"/>
    <property type="match status" value="1"/>
</dbReference>
<dbReference type="KEGG" id="lax:APT61_20600"/>
<feature type="domain" description="Soluble ligand binding" evidence="4">
    <location>
        <begin position="112"/>
        <end position="156"/>
    </location>
</feature>
<dbReference type="EMBL" id="LR590464">
    <property type="protein sequence ID" value="VTP62717.1"/>
    <property type="molecule type" value="Genomic_DNA"/>
</dbReference>
<dbReference type="OrthoDB" id="9808948at2"/>
<evidence type="ECO:0000259" key="4">
    <source>
        <dbReference type="Pfam" id="PF10531"/>
    </source>
</evidence>
<dbReference type="PANTHER" id="PTHR33619:SF3">
    <property type="entry name" value="POLYSACCHARIDE EXPORT PROTEIN GFCE-RELATED"/>
    <property type="match status" value="1"/>
</dbReference>
<reference evidence="7" key="2">
    <citation type="submission" date="2017-09" db="EMBL/GenBank/DDBJ databases">
        <title>FDA dAtabase for Regulatory Grade micrObial Sequences (FDA-ARGOS): Supporting development and validation of Infectious Disease Dx tests.</title>
        <authorList>
            <person name="Minogue T."/>
            <person name="Wolcott M."/>
            <person name="Wasieloski L."/>
            <person name="Aguilar W."/>
            <person name="Moore D."/>
            <person name="Tallon L.J."/>
            <person name="Sadzewicz L."/>
            <person name="Ott S."/>
            <person name="Zhao X."/>
            <person name="Nagaraj S."/>
            <person name="Vavikolanu K."/>
            <person name="Aluvathingal J."/>
            <person name="Nadendla S."/>
            <person name="Sichtig H."/>
        </authorList>
    </citation>
    <scope>NUCLEOTIDE SEQUENCE</scope>
    <source>
        <strain evidence="7">FDAARGOS_404</strain>
    </source>
</reference>
<evidence type="ECO:0000313" key="11">
    <source>
        <dbReference type="Proteomes" id="UP001357437"/>
    </source>
</evidence>
<dbReference type="STRING" id="83655.APT61_20600"/>
<reference evidence="6 11" key="5">
    <citation type="submission" date="2024-01" db="EMBL/GenBank/DDBJ databases">
        <title>Comparative Genomics of Leclercia adecarboxylata Strains Isolated from Several Sources.</title>
        <authorList>
            <person name="Yescas-Zazueta V."/>
            <person name="Balbuena-Alonso M.G."/>
            <person name="Valencia D."/>
            <person name="Mendez-Pfeiffer P.A."/>
            <person name="Ballesteros-Monrreal M.G."/>
            <person name="Rocha-Gracia R.D.C."/>
            <person name="Barrios-Villa E."/>
        </authorList>
    </citation>
    <scope>NUCLEOTIDE SEQUENCE [LARGE SCALE GENOMIC DNA]</scope>
    <source>
        <strain evidence="6 11">33MEM</strain>
    </source>
</reference>
<dbReference type="PANTHER" id="PTHR33619">
    <property type="entry name" value="POLYSACCHARIDE EXPORT PROTEIN GFCE-RELATED"/>
    <property type="match status" value="1"/>
</dbReference>
<dbReference type="Gene3D" id="3.10.560.10">
    <property type="entry name" value="Outer membrane lipoprotein wza domain like"/>
    <property type="match status" value="1"/>
</dbReference>
<feature type="signal peptide" evidence="2">
    <location>
        <begin position="1"/>
        <end position="17"/>
    </location>
</feature>
<reference evidence="9" key="1">
    <citation type="submission" date="2017-09" db="EMBL/GenBank/DDBJ databases">
        <title>FDA dAtabase for Regulatory Grade micrObial Sequences (FDA-ARGOS): Supporting development and validation of Infectious Disease Dx tests.</title>
        <authorList>
            <person name="Minogue T."/>
            <person name="Wolcott M."/>
            <person name="Wasieloski L."/>
            <person name="Aguilar W."/>
            <person name="Moore D."/>
            <person name="Tallon L."/>
            <person name="Sadzewicz L."/>
            <person name="Ott S."/>
            <person name="Zhao X."/>
            <person name="Nagaraj S."/>
            <person name="Vavikolanu K."/>
            <person name="Aluvathingal J."/>
            <person name="Nadendla S."/>
            <person name="Sichtig H."/>
        </authorList>
    </citation>
    <scope>NUCLEOTIDE SEQUENCE [LARGE SCALE GENOMIC DNA]</scope>
    <source>
        <strain evidence="9">FDAARGOS_404</strain>
    </source>
</reference>
<sequence>MKIMKLCAFLLLSIVFAGCKSTQPTLMDNSVVDTANYLLGAGDTVNINVAGQPDLTMKVVLDNSGAINYPYIGKLELKGKTASQVDAEITQRLQKGFVLNPMVTVNIAEFRKFYISGEIENPNGYAYEPGLTVEKAIALGGGYTDRADRSDLSIRQSSTGELLENVDVTHSVLPGDLVIIGIGFF</sequence>
<dbReference type="GeneID" id="30334344"/>
<dbReference type="InterPro" id="IPR019554">
    <property type="entry name" value="Soluble_ligand-bd"/>
</dbReference>
<accession>A0A3E1ZRK0</accession>
<evidence type="ECO:0000313" key="5">
    <source>
        <dbReference type="EMBL" id="MDC6637196.1"/>
    </source>
</evidence>
<reference evidence="8 10" key="3">
    <citation type="submission" date="2019-05" db="EMBL/GenBank/DDBJ databases">
        <authorList>
            <consortium name="Pathogen Informatics"/>
        </authorList>
    </citation>
    <scope>NUCLEOTIDE SEQUENCE [LARGE SCALE GENOMIC DNA]</scope>
    <source>
        <strain evidence="8 10">NCTC13032</strain>
    </source>
</reference>
<dbReference type="RefSeq" id="WP_032616118.1">
    <property type="nucleotide sequence ID" value="NZ_CBCXZU010000017.1"/>
</dbReference>
<dbReference type="InterPro" id="IPR049712">
    <property type="entry name" value="Poly_export"/>
</dbReference>
<dbReference type="EMBL" id="PDLK01000002">
    <property type="protein sequence ID" value="PHH06890.1"/>
    <property type="molecule type" value="Genomic_DNA"/>
</dbReference>
<evidence type="ECO:0000256" key="2">
    <source>
        <dbReference type="SAM" id="SignalP"/>
    </source>
</evidence>
<dbReference type="Proteomes" id="UP001357437">
    <property type="component" value="Unassembled WGS sequence"/>
</dbReference>
<feature type="chain" id="PRO_5044592691" evidence="2">
    <location>
        <begin position="18"/>
        <end position="185"/>
    </location>
</feature>
<evidence type="ECO:0000313" key="8">
    <source>
        <dbReference type="EMBL" id="VTP62717.1"/>
    </source>
</evidence>
<name>A0A3E1ZRK0_9ENTR</name>
<dbReference type="GO" id="GO:0015159">
    <property type="term" value="F:polysaccharide transmembrane transporter activity"/>
    <property type="evidence" value="ECO:0007669"/>
    <property type="project" value="InterPro"/>
</dbReference>
<evidence type="ECO:0000256" key="1">
    <source>
        <dbReference type="ARBA" id="ARBA00022729"/>
    </source>
</evidence>
<dbReference type="Pfam" id="PF02563">
    <property type="entry name" value="Poly_export"/>
    <property type="match status" value="1"/>
</dbReference>
<dbReference type="PROSITE" id="PS51257">
    <property type="entry name" value="PROKAR_LIPOPROTEIN"/>
    <property type="match status" value="1"/>
</dbReference>
<dbReference type="EMBL" id="JAOURS010000002">
    <property type="protein sequence ID" value="MDC6637196.1"/>
    <property type="molecule type" value="Genomic_DNA"/>
</dbReference>